<sequence length="219" mass="24832">MAPMVGFRGMLIPPPPPGMSARGLLQREERLRRLGFTLHRMQVRALTAERHRAIEQSYPVVSGIPRRSISEELIAPAAPLKSSPEWQERVQEYLRRRYARPVSCTPTEIRSHYAGIFGNDSSSESCISRFNELGVPKEFPAFYGVHCEQPNLALNARDFRLHPASPTEFPVEPCSSQRDTESAAMATNPEELDFAAIRQRCNEQIQARVERRLFTQPSS</sequence>
<name>V6TL19_GIAIN</name>
<reference evidence="1 2" key="2">
    <citation type="journal article" date="2013" name="Genome Biol. Evol.">
        <title>Genome sequencing of Giardia lamblia genotypes A2 and B isolates (DH and GS) and comparative analysis with the genomes of genotypes A1 and E (WB and Pig).</title>
        <authorList>
            <person name="Adam R.D."/>
            <person name="Dahlstrom E.W."/>
            <person name="Martens C.A."/>
            <person name="Bruno D.P."/>
            <person name="Barbian K.D."/>
            <person name="Ricklefs S.M."/>
            <person name="Hernandez M.M."/>
            <person name="Narla N.P."/>
            <person name="Patel R.B."/>
            <person name="Porcella S.F."/>
            <person name="Nash T.E."/>
        </authorList>
    </citation>
    <scope>NUCLEOTIDE SEQUENCE [LARGE SCALE GENOMIC DNA]</scope>
    <source>
        <strain evidence="1 2">DH</strain>
    </source>
</reference>
<evidence type="ECO:0000313" key="2">
    <source>
        <dbReference type="Proteomes" id="UP000018320"/>
    </source>
</evidence>
<dbReference type="VEuPathDB" id="GiardiaDB:DHA2_152387"/>
<protein>
    <submittedName>
        <fullName evidence="1">Uncharacterized protein</fullName>
    </submittedName>
</protein>
<evidence type="ECO:0000313" key="1">
    <source>
        <dbReference type="EMBL" id="ESU39027.1"/>
    </source>
</evidence>
<comment type="caution">
    <text evidence="1">The sequence shown here is derived from an EMBL/GenBank/DDBJ whole genome shotgun (WGS) entry which is preliminary data.</text>
</comment>
<accession>V6TL19</accession>
<proteinExistence type="predicted"/>
<dbReference type="VEuPathDB" id="GiardiaDB:QR46_2616"/>
<dbReference type="EMBL" id="AHGT01000007">
    <property type="protein sequence ID" value="ESU39027.1"/>
    <property type="molecule type" value="Genomic_DNA"/>
</dbReference>
<gene>
    <name evidence="1" type="ORF">DHA2_152387</name>
</gene>
<reference evidence="2" key="1">
    <citation type="submission" date="2012-02" db="EMBL/GenBank/DDBJ databases">
        <title>Genome sequencing of Giardia lamblia Genotypes A2 and B isolates (DH and GS) and comparative analysis with the genomes of Genotypes A1 and E (WB and Pig).</title>
        <authorList>
            <person name="Adam R."/>
            <person name="Dahlstrom E."/>
            <person name="Martens C."/>
            <person name="Bruno D."/>
            <person name="Barbian K."/>
            <person name="Porcella S.F."/>
            <person name="Nash T."/>
        </authorList>
    </citation>
    <scope>NUCLEOTIDE SEQUENCE</scope>
    <source>
        <strain evidence="2">DH</strain>
    </source>
</reference>
<organism evidence="1 2">
    <name type="scientific">Giardia intestinalis</name>
    <name type="common">Giardia lamblia</name>
    <dbReference type="NCBI Taxonomy" id="5741"/>
    <lineage>
        <taxon>Eukaryota</taxon>
        <taxon>Metamonada</taxon>
        <taxon>Diplomonadida</taxon>
        <taxon>Hexamitidae</taxon>
        <taxon>Giardiinae</taxon>
        <taxon>Giardia</taxon>
    </lineage>
</organism>
<dbReference type="AlphaFoldDB" id="V6TL19"/>
<dbReference type="VEuPathDB" id="GiardiaDB:GL50803_008051"/>
<dbReference type="VEuPathDB" id="GiardiaDB:GL50581_3378"/>
<dbReference type="Proteomes" id="UP000018320">
    <property type="component" value="Unassembled WGS sequence"/>
</dbReference>